<feature type="region of interest" description="Disordered" evidence="1">
    <location>
        <begin position="40"/>
        <end position="60"/>
    </location>
</feature>
<evidence type="ECO:0000313" key="2">
    <source>
        <dbReference type="EMBL" id="KAK1544530.1"/>
    </source>
</evidence>
<dbReference type="Proteomes" id="UP001241169">
    <property type="component" value="Unassembled WGS sequence"/>
</dbReference>
<keyword evidence="3" id="KW-1185">Reference proteome</keyword>
<evidence type="ECO:0000313" key="3">
    <source>
        <dbReference type="Proteomes" id="UP001241169"/>
    </source>
</evidence>
<gene>
    <name evidence="2" type="ORF">CPAR01_02032</name>
</gene>
<protein>
    <submittedName>
        <fullName evidence="2">Uncharacterized protein</fullName>
    </submittedName>
</protein>
<accession>A0ABQ9SYE3</accession>
<dbReference type="EMBL" id="MOPA01000002">
    <property type="protein sequence ID" value="KAK1544530.1"/>
    <property type="molecule type" value="Genomic_DNA"/>
</dbReference>
<evidence type="ECO:0000256" key="1">
    <source>
        <dbReference type="SAM" id="MobiDB-lite"/>
    </source>
</evidence>
<name>A0ABQ9SYE3_9PEZI</name>
<dbReference type="RefSeq" id="XP_060353648.1">
    <property type="nucleotide sequence ID" value="XM_060486320.1"/>
</dbReference>
<dbReference type="GeneID" id="85370219"/>
<sequence length="142" mass="15509">MPLRQRHASLGAGWPTGGAGEITLNEVWPRSWKPCSLSRFAGKSSSGRSGSDKIVSGSQQRGRDSYFLLITNPQLWHLLVAIGATEIRRALEGPEKYRLPETRSGPSHNPTICLNKGQLILYRGANLEPEEAREFVANALGG</sequence>
<reference evidence="2 3" key="1">
    <citation type="submission" date="2016-10" db="EMBL/GenBank/DDBJ databases">
        <title>The genome sequence of Colletotrichum fioriniae PJ7.</title>
        <authorList>
            <person name="Baroncelli R."/>
        </authorList>
    </citation>
    <scope>NUCLEOTIDE SEQUENCE [LARGE SCALE GENOMIC DNA]</scope>
    <source>
        <strain evidence="2 3">IMI 384185</strain>
    </source>
</reference>
<organism evidence="2 3">
    <name type="scientific">Colletotrichum paranaense</name>
    <dbReference type="NCBI Taxonomy" id="1914294"/>
    <lineage>
        <taxon>Eukaryota</taxon>
        <taxon>Fungi</taxon>
        <taxon>Dikarya</taxon>
        <taxon>Ascomycota</taxon>
        <taxon>Pezizomycotina</taxon>
        <taxon>Sordariomycetes</taxon>
        <taxon>Hypocreomycetidae</taxon>
        <taxon>Glomerellales</taxon>
        <taxon>Glomerellaceae</taxon>
        <taxon>Colletotrichum</taxon>
        <taxon>Colletotrichum acutatum species complex</taxon>
    </lineage>
</organism>
<proteinExistence type="predicted"/>
<comment type="caution">
    <text evidence="2">The sequence shown here is derived from an EMBL/GenBank/DDBJ whole genome shotgun (WGS) entry which is preliminary data.</text>
</comment>